<keyword evidence="6" id="KW-0175">Coiled coil</keyword>
<keyword evidence="14" id="KW-1185">Reference proteome</keyword>
<protein>
    <recommendedName>
        <fullName evidence="3">Cell division protein ZapA</fullName>
    </recommendedName>
    <alternativeName>
        <fullName evidence="11">Z ring-associated protein ZapA</fullName>
    </alternativeName>
</protein>
<comment type="subunit">
    <text evidence="10">Homodimer. Interacts with FtsZ.</text>
</comment>
<comment type="similarity">
    <text evidence="2">Belongs to the ZapA family. Type 1 subfamily.</text>
</comment>
<evidence type="ECO:0000256" key="4">
    <source>
        <dbReference type="ARBA" id="ARBA00022490"/>
    </source>
</evidence>
<accession>A0ABZ0IGV0</accession>
<evidence type="ECO:0000256" key="12">
    <source>
        <dbReference type="SAM" id="MobiDB-lite"/>
    </source>
</evidence>
<evidence type="ECO:0000256" key="2">
    <source>
        <dbReference type="ARBA" id="ARBA00010074"/>
    </source>
</evidence>
<sequence length="132" mass="13978">MSGSASTFSVTILEKEYQVACPEDQQAELLLSARHLDEQMRAIRSTGKVIGLERIAVMAALNISHELLQARNGVTTSDPNSSTTGDKKSGKTSGAKAENATKTVDPADAASLSGLNAKLDEALHQLRQLEIG</sequence>
<proteinExistence type="inferred from homology"/>
<evidence type="ECO:0000313" key="14">
    <source>
        <dbReference type="Proteomes" id="UP001626549"/>
    </source>
</evidence>
<organism evidence="13 14">
    <name type="scientific">Congregibacter brevis</name>
    <dbReference type="NCBI Taxonomy" id="3081201"/>
    <lineage>
        <taxon>Bacteria</taxon>
        <taxon>Pseudomonadati</taxon>
        <taxon>Pseudomonadota</taxon>
        <taxon>Gammaproteobacteria</taxon>
        <taxon>Cellvibrionales</taxon>
        <taxon>Halieaceae</taxon>
        <taxon>Congregibacter</taxon>
    </lineage>
</organism>
<dbReference type="GO" id="GO:0051301">
    <property type="term" value="P:cell division"/>
    <property type="evidence" value="ECO:0007669"/>
    <property type="project" value="UniProtKB-KW"/>
</dbReference>
<dbReference type="SUPFAM" id="SSF102829">
    <property type="entry name" value="Cell division protein ZapA-like"/>
    <property type="match status" value="1"/>
</dbReference>
<keyword evidence="7" id="KW-0717">Septation</keyword>
<comment type="subcellular location">
    <subcellularLocation>
        <location evidence="1">Cytoplasm</location>
    </subcellularLocation>
</comment>
<feature type="compositionally biased region" description="Polar residues" evidence="12">
    <location>
        <begin position="72"/>
        <end position="84"/>
    </location>
</feature>
<evidence type="ECO:0000256" key="7">
    <source>
        <dbReference type="ARBA" id="ARBA00023210"/>
    </source>
</evidence>
<evidence type="ECO:0000256" key="8">
    <source>
        <dbReference type="ARBA" id="ARBA00023306"/>
    </source>
</evidence>
<feature type="region of interest" description="Disordered" evidence="12">
    <location>
        <begin position="70"/>
        <end position="108"/>
    </location>
</feature>
<dbReference type="Gene3D" id="3.30.160.880">
    <property type="entry name" value="Cell division protein ZapA protomer, N-terminal domain"/>
    <property type="match status" value="1"/>
</dbReference>
<evidence type="ECO:0000256" key="3">
    <source>
        <dbReference type="ARBA" id="ARBA00015195"/>
    </source>
</evidence>
<keyword evidence="8" id="KW-0131">Cell cycle</keyword>
<dbReference type="Pfam" id="PF05164">
    <property type="entry name" value="ZapA"/>
    <property type="match status" value="1"/>
</dbReference>
<evidence type="ECO:0000313" key="13">
    <source>
        <dbReference type="EMBL" id="WOJ97545.1"/>
    </source>
</evidence>
<dbReference type="InterPro" id="IPR042233">
    <property type="entry name" value="Cell_div_ZapA_N"/>
</dbReference>
<evidence type="ECO:0000256" key="10">
    <source>
        <dbReference type="ARBA" id="ARBA00026068"/>
    </source>
</evidence>
<keyword evidence="5 13" id="KW-0132">Cell division</keyword>
<dbReference type="PANTHER" id="PTHR34981:SF1">
    <property type="entry name" value="CELL DIVISION PROTEIN ZAPA"/>
    <property type="match status" value="1"/>
</dbReference>
<dbReference type="InterPro" id="IPR036192">
    <property type="entry name" value="Cell_div_ZapA-like_sf"/>
</dbReference>
<evidence type="ECO:0000256" key="6">
    <source>
        <dbReference type="ARBA" id="ARBA00023054"/>
    </source>
</evidence>
<dbReference type="PANTHER" id="PTHR34981">
    <property type="entry name" value="CELL DIVISION PROTEIN ZAPA"/>
    <property type="match status" value="1"/>
</dbReference>
<dbReference type="RefSeq" id="WP_407328433.1">
    <property type="nucleotide sequence ID" value="NZ_CP136865.1"/>
</dbReference>
<dbReference type="Gene3D" id="1.20.5.50">
    <property type="match status" value="1"/>
</dbReference>
<evidence type="ECO:0000256" key="11">
    <source>
        <dbReference type="ARBA" id="ARBA00033158"/>
    </source>
</evidence>
<reference evidence="13 14" key="1">
    <citation type="submission" date="2023-10" db="EMBL/GenBank/DDBJ databases">
        <title>Two novel species belonging to the OM43/NOR5 clade.</title>
        <authorList>
            <person name="Park M."/>
        </authorList>
    </citation>
    <scope>NUCLEOTIDE SEQUENCE [LARGE SCALE GENOMIC DNA]</scope>
    <source>
        <strain evidence="13 14">IMCC45268</strain>
    </source>
</reference>
<evidence type="ECO:0000256" key="9">
    <source>
        <dbReference type="ARBA" id="ARBA00024910"/>
    </source>
</evidence>
<comment type="function">
    <text evidence="9">Activator of cell division through the inhibition of FtsZ GTPase activity, therefore promoting FtsZ assembly into bundles of protofilaments necessary for the formation of the division Z ring. It is recruited early at mid-cell but it is not essential for cell division.</text>
</comment>
<evidence type="ECO:0000256" key="1">
    <source>
        <dbReference type="ARBA" id="ARBA00004496"/>
    </source>
</evidence>
<keyword evidence="4" id="KW-0963">Cytoplasm</keyword>
<dbReference type="EMBL" id="CP136865">
    <property type="protein sequence ID" value="WOJ97545.1"/>
    <property type="molecule type" value="Genomic_DNA"/>
</dbReference>
<dbReference type="Proteomes" id="UP001626549">
    <property type="component" value="Chromosome"/>
</dbReference>
<evidence type="ECO:0000256" key="5">
    <source>
        <dbReference type="ARBA" id="ARBA00022618"/>
    </source>
</evidence>
<dbReference type="InterPro" id="IPR007838">
    <property type="entry name" value="Cell_div_ZapA-like"/>
</dbReference>
<name>A0ABZ0IGV0_9GAMM</name>
<gene>
    <name evidence="13" type="ORF">R0137_02995</name>
</gene>